<dbReference type="InterPro" id="IPR016024">
    <property type="entry name" value="ARM-type_fold"/>
</dbReference>
<dbReference type="EMBL" id="JBICCN010000254">
    <property type="protein sequence ID" value="KAL3083038.1"/>
    <property type="molecule type" value="Genomic_DNA"/>
</dbReference>
<evidence type="ECO:0000256" key="3">
    <source>
        <dbReference type="ARBA" id="ARBA00023242"/>
    </source>
</evidence>
<dbReference type="Pfam" id="PF03715">
    <property type="entry name" value="Noc2"/>
    <property type="match status" value="1"/>
</dbReference>
<keyword evidence="3" id="KW-0539">Nucleus</keyword>
<proteinExistence type="inferred from homology"/>
<dbReference type="AlphaFoldDB" id="A0ABD2ITW0"/>
<feature type="region of interest" description="Disordered" evidence="4">
    <location>
        <begin position="1"/>
        <end position="22"/>
    </location>
</feature>
<protein>
    <submittedName>
        <fullName evidence="5">Uncharacterized protein</fullName>
    </submittedName>
</protein>
<keyword evidence="6" id="KW-1185">Reference proteome</keyword>
<sequence length="498" mass="56209">MPAQKIKGDGFESDASLDSQGSSDGKCLGISLHRHPENGRLLVDNSLLDRLESVLSRPVKNKKILSRSVGVAIGSFLACVARVGEGKGQLKLEETEFAVEKEKGKNGQNSVGKCLFKLLHPIDGKKGRPSNRRGPKKRESTHFKHWHKYGALTKSFLSAVQIFLMEVDSVQVLLSTLRVVTDLVDLFLHFPKLCKSLIKVLTHFWSRKTEEIRCIAFVALCKIARLDSECFPAVYKNCYTAYVANCKTIDEETLPFIHFMQCSLAELTFVHPSQAYQYAFVYIRQFAIHLRNAMIAKRKDLIQTVYNWQFVKGLQLWVLVICEGSKRFRPSSDKSANWFSELVHPLVEVINSLWRLFPSTKFFPLRIHSIQMLLDIQRESEVFVPSLAFAVELLDELAQIDAKRPTAGKGRTREPNTERMLRLSGEQLDDAGVRAHLGQRLFALITDCLNLLNSREGAAAAPIVAPITVKLKRFLKVCANPEHVRLFSQLKGLFSQSA</sequence>
<evidence type="ECO:0000313" key="6">
    <source>
        <dbReference type="Proteomes" id="UP001620645"/>
    </source>
</evidence>
<evidence type="ECO:0000313" key="5">
    <source>
        <dbReference type="EMBL" id="KAL3083038.1"/>
    </source>
</evidence>
<dbReference type="SUPFAM" id="SSF48371">
    <property type="entry name" value="ARM repeat"/>
    <property type="match status" value="1"/>
</dbReference>
<dbReference type="GO" id="GO:0005634">
    <property type="term" value="C:nucleus"/>
    <property type="evidence" value="ECO:0007669"/>
    <property type="project" value="UniProtKB-SubCell"/>
</dbReference>
<gene>
    <name evidence="5" type="ORF">niasHS_010840</name>
</gene>
<comment type="similarity">
    <text evidence="2">Belongs to the NOC2 family.</text>
</comment>
<dbReference type="PANTHER" id="PTHR12687:SF4">
    <property type="entry name" value="NUCLEOLAR COMPLEX PROTEIN 2 HOMOLOG"/>
    <property type="match status" value="1"/>
</dbReference>
<comment type="caution">
    <text evidence="5">The sequence shown here is derived from an EMBL/GenBank/DDBJ whole genome shotgun (WGS) entry which is preliminary data.</text>
</comment>
<evidence type="ECO:0000256" key="2">
    <source>
        <dbReference type="ARBA" id="ARBA00005907"/>
    </source>
</evidence>
<evidence type="ECO:0000256" key="4">
    <source>
        <dbReference type="SAM" id="MobiDB-lite"/>
    </source>
</evidence>
<dbReference type="Proteomes" id="UP001620645">
    <property type="component" value="Unassembled WGS sequence"/>
</dbReference>
<comment type="subcellular location">
    <subcellularLocation>
        <location evidence="1">Nucleus</location>
    </subcellularLocation>
</comment>
<dbReference type="PANTHER" id="PTHR12687">
    <property type="entry name" value="NUCLEOLAR COMPLEX 2 AND RAD4-RELATED"/>
    <property type="match status" value="1"/>
</dbReference>
<organism evidence="5 6">
    <name type="scientific">Heterodera schachtii</name>
    <name type="common">Sugarbeet cyst nematode worm</name>
    <name type="synonym">Tylenchus schachtii</name>
    <dbReference type="NCBI Taxonomy" id="97005"/>
    <lineage>
        <taxon>Eukaryota</taxon>
        <taxon>Metazoa</taxon>
        <taxon>Ecdysozoa</taxon>
        <taxon>Nematoda</taxon>
        <taxon>Chromadorea</taxon>
        <taxon>Rhabditida</taxon>
        <taxon>Tylenchina</taxon>
        <taxon>Tylenchomorpha</taxon>
        <taxon>Tylenchoidea</taxon>
        <taxon>Heteroderidae</taxon>
        <taxon>Heteroderinae</taxon>
        <taxon>Heterodera</taxon>
    </lineage>
</organism>
<accession>A0ABD2ITW0</accession>
<name>A0ABD2ITW0_HETSC</name>
<evidence type="ECO:0000256" key="1">
    <source>
        <dbReference type="ARBA" id="ARBA00004123"/>
    </source>
</evidence>
<feature type="compositionally biased region" description="Basic and acidic residues" evidence="4">
    <location>
        <begin position="1"/>
        <end position="10"/>
    </location>
</feature>
<reference evidence="5 6" key="1">
    <citation type="submission" date="2024-10" db="EMBL/GenBank/DDBJ databases">
        <authorList>
            <person name="Kim D."/>
        </authorList>
    </citation>
    <scope>NUCLEOTIDE SEQUENCE [LARGE SCALE GENOMIC DNA]</scope>
    <source>
        <strain evidence="5">Taebaek</strain>
    </source>
</reference>
<dbReference type="InterPro" id="IPR005343">
    <property type="entry name" value="Noc2"/>
</dbReference>